<comment type="caution">
    <text evidence="2">The sequence shown here is derived from an EMBL/GenBank/DDBJ whole genome shotgun (WGS) entry which is preliminary data.</text>
</comment>
<dbReference type="AlphaFoldDB" id="A0A5C4YAM6"/>
<protein>
    <recommendedName>
        <fullName evidence="5">DinB family protein</fullName>
    </recommendedName>
</protein>
<evidence type="ECO:0008006" key="5">
    <source>
        <dbReference type="Google" id="ProtNLM"/>
    </source>
</evidence>
<dbReference type="InterPro" id="IPR034660">
    <property type="entry name" value="DinB/YfiT-like"/>
</dbReference>
<dbReference type="Proteomes" id="UP000629870">
    <property type="component" value="Unassembled WGS sequence"/>
</dbReference>
<gene>
    <name evidence="2" type="ORF">FHR04_00305</name>
    <name evidence="1" type="ORF">HNQ04_000634</name>
</gene>
<keyword evidence="4" id="KW-1185">Reference proteome</keyword>
<organism evidence="2 3">
    <name type="scientific">Deinococcus radiopugnans ATCC 19172</name>
    <dbReference type="NCBI Taxonomy" id="585398"/>
    <lineage>
        <taxon>Bacteria</taxon>
        <taxon>Thermotogati</taxon>
        <taxon>Deinococcota</taxon>
        <taxon>Deinococci</taxon>
        <taxon>Deinococcales</taxon>
        <taxon>Deinococcaceae</taxon>
        <taxon>Deinococcus</taxon>
    </lineage>
</organism>
<dbReference type="SUPFAM" id="SSF109854">
    <property type="entry name" value="DinB/YfiT-like putative metalloenzymes"/>
    <property type="match status" value="1"/>
</dbReference>
<name>A0A5C4YAM6_9DEIO</name>
<accession>A0A5C4YAM6</accession>
<evidence type="ECO:0000313" key="3">
    <source>
        <dbReference type="Proteomes" id="UP000313988"/>
    </source>
</evidence>
<sequence length="170" mass="19156">MTPHNLSRELQRALRWQCQQVFGGTHHTHWFEGLLTKLRRVDSTQASRSVFGNSTIARHAAHVLFCLHVMNTDPDRPPESVDWGLSWGDVQIDDETWADLLHLLTAEADRLETLVGTLQTGPLSTDRLLLIINQLTHAAYHAGAIAQILKYETYLNQDVAEGVQEAKVLI</sequence>
<evidence type="ECO:0000313" key="1">
    <source>
        <dbReference type="EMBL" id="MBB6015405.1"/>
    </source>
</evidence>
<reference evidence="1 4" key="2">
    <citation type="submission" date="2020-08" db="EMBL/GenBank/DDBJ databases">
        <title>Genomic Encyclopedia of Type Strains, Phase IV (KMG-IV): sequencing the most valuable type-strain genomes for metagenomic binning, comparative biology and taxonomic classification.</title>
        <authorList>
            <person name="Goeker M."/>
        </authorList>
    </citation>
    <scope>NUCLEOTIDE SEQUENCE [LARGE SCALE GENOMIC DNA]</scope>
    <source>
        <strain evidence="1 4">DSM 12027</strain>
    </source>
</reference>
<dbReference type="Proteomes" id="UP000313988">
    <property type="component" value="Unassembled WGS sequence"/>
</dbReference>
<dbReference type="EMBL" id="VDMO01000001">
    <property type="protein sequence ID" value="TNM72908.1"/>
    <property type="molecule type" value="Genomic_DNA"/>
</dbReference>
<dbReference type="OrthoDB" id="68125at2"/>
<proteinExistence type="predicted"/>
<evidence type="ECO:0000313" key="4">
    <source>
        <dbReference type="Proteomes" id="UP000629870"/>
    </source>
</evidence>
<reference evidence="2 3" key="1">
    <citation type="submission" date="2019-06" db="EMBL/GenBank/DDBJ databases">
        <title>Genome sequence of Deinococcus radiopugnans ATCC 19172.</title>
        <authorList>
            <person name="Maclea K.S."/>
            <person name="Maynard C.R."/>
        </authorList>
    </citation>
    <scope>NUCLEOTIDE SEQUENCE [LARGE SCALE GENOMIC DNA]</scope>
    <source>
        <strain evidence="2 3">ATCC 19172</strain>
    </source>
</reference>
<dbReference type="RefSeq" id="WP_139399784.1">
    <property type="nucleotide sequence ID" value="NZ_JACHEW010000002.1"/>
</dbReference>
<dbReference type="EMBL" id="JACHEW010000002">
    <property type="protein sequence ID" value="MBB6015405.1"/>
    <property type="molecule type" value="Genomic_DNA"/>
</dbReference>
<evidence type="ECO:0000313" key="2">
    <source>
        <dbReference type="EMBL" id="TNM72908.1"/>
    </source>
</evidence>